<dbReference type="EMBL" id="JBHTBS010000002">
    <property type="protein sequence ID" value="MFC7336813.1"/>
    <property type="molecule type" value="Genomic_DNA"/>
</dbReference>
<dbReference type="Gene3D" id="3.40.50.410">
    <property type="entry name" value="von Willebrand factor, type A domain"/>
    <property type="match status" value="1"/>
</dbReference>
<accession>A0ABW2L392</accession>
<dbReference type="CDD" id="cd00198">
    <property type="entry name" value="vWFA"/>
    <property type="match status" value="1"/>
</dbReference>
<evidence type="ECO:0000259" key="1">
    <source>
        <dbReference type="Pfam" id="PF01882"/>
    </source>
</evidence>
<keyword evidence="3" id="KW-1185">Reference proteome</keyword>
<dbReference type="InterPro" id="IPR002881">
    <property type="entry name" value="DUF58"/>
</dbReference>
<reference evidence="3" key="1">
    <citation type="journal article" date="2019" name="Int. J. Syst. Evol. Microbiol.">
        <title>The Global Catalogue of Microorganisms (GCM) 10K type strain sequencing project: providing services to taxonomists for standard genome sequencing and annotation.</title>
        <authorList>
            <consortium name="The Broad Institute Genomics Platform"/>
            <consortium name="The Broad Institute Genome Sequencing Center for Infectious Disease"/>
            <person name="Wu L."/>
            <person name="Ma J."/>
        </authorList>
    </citation>
    <scope>NUCLEOTIDE SEQUENCE [LARGE SCALE GENOMIC DNA]</scope>
    <source>
        <strain evidence="3">CGMCC 4.1467</strain>
    </source>
</reference>
<sequence length="285" mass="32147">MESRLRLLELKCRRPVEHLLVGEYRSVFRGQGVEFEDVRPYQPGDDVRMMDWKVTARTGTAHIKRHIEEREQFIYLLVDVSASMLEGEGGRKRATMAELGSLITMSAIGNGDRVGLVLFTDRIELMIPPSKGRQHGLRIMEALVGFQPEGRETAFNEVLTRFGHMARKRSVAFVISDFLAGDYLDDLSALALRHDLNAVNLLETGGLESEEDGLVRLVDSESGETRYVDLRKRKLADERHHEALQEQMMERGVSLMELGVGEDCVSALAGFFRARQRRLADETGG</sequence>
<dbReference type="RefSeq" id="WP_379710509.1">
    <property type="nucleotide sequence ID" value="NZ_JBHTBS010000002.1"/>
</dbReference>
<comment type="caution">
    <text evidence="2">The sequence shown here is derived from an EMBL/GenBank/DDBJ whole genome shotgun (WGS) entry which is preliminary data.</text>
</comment>
<organism evidence="2 3">
    <name type="scientific">Haloferula chungangensis</name>
    <dbReference type="NCBI Taxonomy" id="1048331"/>
    <lineage>
        <taxon>Bacteria</taxon>
        <taxon>Pseudomonadati</taxon>
        <taxon>Verrucomicrobiota</taxon>
        <taxon>Verrucomicrobiia</taxon>
        <taxon>Verrucomicrobiales</taxon>
        <taxon>Verrucomicrobiaceae</taxon>
        <taxon>Haloferula</taxon>
    </lineage>
</organism>
<evidence type="ECO:0000313" key="2">
    <source>
        <dbReference type="EMBL" id="MFC7336813.1"/>
    </source>
</evidence>
<gene>
    <name evidence="2" type="ORF">ACFQY0_06470</name>
</gene>
<dbReference type="InterPro" id="IPR036465">
    <property type="entry name" value="vWFA_dom_sf"/>
</dbReference>
<name>A0ABW2L392_9BACT</name>
<dbReference type="PANTHER" id="PTHR33608:SF6">
    <property type="entry name" value="BLL2464 PROTEIN"/>
    <property type="match status" value="1"/>
</dbReference>
<dbReference type="Pfam" id="PF01882">
    <property type="entry name" value="DUF58"/>
    <property type="match status" value="1"/>
</dbReference>
<protein>
    <submittedName>
        <fullName evidence="2">DUF58 domain-containing protein</fullName>
    </submittedName>
</protein>
<feature type="domain" description="DUF58" evidence="1">
    <location>
        <begin position="37"/>
        <end position="243"/>
    </location>
</feature>
<proteinExistence type="predicted"/>
<dbReference type="SUPFAM" id="SSF53300">
    <property type="entry name" value="vWA-like"/>
    <property type="match status" value="1"/>
</dbReference>
<evidence type="ECO:0000313" key="3">
    <source>
        <dbReference type="Proteomes" id="UP001596472"/>
    </source>
</evidence>
<dbReference type="Proteomes" id="UP001596472">
    <property type="component" value="Unassembled WGS sequence"/>
</dbReference>
<dbReference type="PANTHER" id="PTHR33608">
    <property type="entry name" value="BLL2464 PROTEIN"/>
    <property type="match status" value="1"/>
</dbReference>